<name>A0AAD7PPX8_QUISA</name>
<dbReference type="GO" id="GO:0016787">
    <property type="term" value="F:hydrolase activity"/>
    <property type="evidence" value="ECO:0007669"/>
    <property type="project" value="UniProtKB-KW"/>
</dbReference>
<reference evidence="1" key="1">
    <citation type="journal article" date="2023" name="Science">
        <title>Elucidation of the pathway for biosynthesis of saponin adjuvants from the soapbark tree.</title>
        <authorList>
            <person name="Reed J."/>
            <person name="Orme A."/>
            <person name="El-Demerdash A."/>
            <person name="Owen C."/>
            <person name="Martin L.B.B."/>
            <person name="Misra R.C."/>
            <person name="Kikuchi S."/>
            <person name="Rejzek M."/>
            <person name="Martin A.C."/>
            <person name="Harkess A."/>
            <person name="Leebens-Mack J."/>
            <person name="Louveau T."/>
            <person name="Stephenson M.J."/>
            <person name="Osbourn A."/>
        </authorList>
    </citation>
    <scope>NUCLEOTIDE SEQUENCE</scope>
    <source>
        <strain evidence="1">S10</strain>
    </source>
</reference>
<proteinExistence type="predicted"/>
<dbReference type="AlphaFoldDB" id="A0AAD7PPX8"/>
<sequence length="410" mass="46578">MDDLVRWYYGNELKKQSTLLLKDFMEIRSEGNLDPIISAIVDMKINLSKYPLLREQDVASILKFYLAEFSIGCLSEESCPRRCQDLCYYGVPLELISKDDIKTVRDAVVDYSDLEDWKKNHIFKEFMSGKCSGLLTMLLSEAVREMNISEVLTLPSDWECCFPFHLDCVPFLNAAHIYDGLHSTALSRFSAMLEYSFYATLPLVCGWVGKFSEEVVEVVRIADLLRRYDAHCYISVRHILLAVIERTAVDAVKQLVTEALSTCSSECAKLPPYDIYLSSSNLAKKLGAAKVSLDHLAIAAVRKGADLCRKMCYDVSSEESAVKFLNENCKLQPESECSKDSICCKYIDWDDVKDEAGWFCYNVHFFRTTSGLMSFLGHAERLKHEKLLWNNDESSCGTKILDEKSVDLLA</sequence>
<keyword evidence="1" id="KW-0378">Hydrolase</keyword>
<gene>
    <name evidence="1" type="ORF">O6P43_013492</name>
</gene>
<comment type="caution">
    <text evidence="1">The sequence shown here is derived from an EMBL/GenBank/DDBJ whole genome shotgun (WGS) entry which is preliminary data.</text>
</comment>
<evidence type="ECO:0000313" key="1">
    <source>
        <dbReference type="EMBL" id="KAJ7963553.1"/>
    </source>
</evidence>
<protein>
    <submittedName>
        <fullName evidence="1">Glycoside hydrolase, family 5</fullName>
    </submittedName>
</protein>
<evidence type="ECO:0000313" key="2">
    <source>
        <dbReference type="Proteomes" id="UP001163823"/>
    </source>
</evidence>
<dbReference type="KEGG" id="qsa:O6P43_013492"/>
<dbReference type="Proteomes" id="UP001163823">
    <property type="component" value="Chromosome 6"/>
</dbReference>
<keyword evidence="2" id="KW-1185">Reference proteome</keyword>
<organism evidence="1 2">
    <name type="scientific">Quillaja saponaria</name>
    <name type="common">Soap bark tree</name>
    <dbReference type="NCBI Taxonomy" id="32244"/>
    <lineage>
        <taxon>Eukaryota</taxon>
        <taxon>Viridiplantae</taxon>
        <taxon>Streptophyta</taxon>
        <taxon>Embryophyta</taxon>
        <taxon>Tracheophyta</taxon>
        <taxon>Spermatophyta</taxon>
        <taxon>Magnoliopsida</taxon>
        <taxon>eudicotyledons</taxon>
        <taxon>Gunneridae</taxon>
        <taxon>Pentapetalae</taxon>
        <taxon>rosids</taxon>
        <taxon>fabids</taxon>
        <taxon>Fabales</taxon>
        <taxon>Quillajaceae</taxon>
        <taxon>Quillaja</taxon>
    </lineage>
</organism>
<accession>A0AAD7PPX8</accession>
<dbReference type="EMBL" id="JARAOO010000006">
    <property type="protein sequence ID" value="KAJ7963552.1"/>
    <property type="molecule type" value="Genomic_DNA"/>
</dbReference>
<dbReference type="EMBL" id="JARAOO010000006">
    <property type="protein sequence ID" value="KAJ7963553.1"/>
    <property type="molecule type" value="Genomic_DNA"/>
</dbReference>